<dbReference type="EMBL" id="OZ075118">
    <property type="protein sequence ID" value="CAL5088979.1"/>
    <property type="molecule type" value="Genomic_DNA"/>
</dbReference>
<sequence>MALEVTSPMVVNKDADPPTLIYDTITSFIQATEKIKRSPELLGFPEKFEEIEWRRFYKLLDPENIVYQAMTPWDAAELPHGGTGTRWYFTELQRHGDNVSRKTENGQSWSGKSGRLPKKGYPDDILVAKLVLNKEFHMLELTLKKHKQPTVALCKIWWKSNSTSQTPSPGINVLSPGALISPQNPSPSIAFSPGASTFPQTPSPSTVFNPGVSTFPSTPSAYIAFHGASTSQPQVLLEDHFNIIHGGTTGMQIDQPQEQMEGIAQQYAASSEYMRPQNPIVAGLFQKPTGQDDQSTNHQELLNLIPKIQNAFSLLQDTRGLFPQIARLDNNLAHKIASEAQNLASYYRNELNSPEISGGAESNRTSTSMSAQLTGAAAVSSAGANPVVLAPEPETATQDYRPYQEPNDDFDMEGSFFDVATYLATPF</sequence>
<name>A0ABC9G8C6_9POAL</name>
<reference evidence="1" key="1">
    <citation type="submission" date="2024-10" db="EMBL/GenBank/DDBJ databases">
        <authorList>
            <person name="Ryan C."/>
        </authorList>
    </citation>
    <scope>NUCLEOTIDE SEQUENCE [LARGE SCALE GENOMIC DNA]</scope>
</reference>
<dbReference type="AlphaFoldDB" id="A0ABC9G8C6"/>
<organism evidence="1 2">
    <name type="scientific">Urochloa decumbens</name>
    <dbReference type="NCBI Taxonomy" id="240449"/>
    <lineage>
        <taxon>Eukaryota</taxon>
        <taxon>Viridiplantae</taxon>
        <taxon>Streptophyta</taxon>
        <taxon>Embryophyta</taxon>
        <taxon>Tracheophyta</taxon>
        <taxon>Spermatophyta</taxon>
        <taxon>Magnoliopsida</taxon>
        <taxon>Liliopsida</taxon>
        <taxon>Poales</taxon>
        <taxon>Poaceae</taxon>
        <taxon>PACMAD clade</taxon>
        <taxon>Panicoideae</taxon>
        <taxon>Panicodae</taxon>
        <taxon>Paniceae</taxon>
        <taxon>Melinidinae</taxon>
        <taxon>Urochloa</taxon>
    </lineage>
</organism>
<accession>A0ABC9G8C6</accession>
<protein>
    <submittedName>
        <fullName evidence="1">Uncharacterized protein</fullName>
    </submittedName>
</protein>
<dbReference type="Proteomes" id="UP001497457">
    <property type="component" value="Chromosome 8b"/>
</dbReference>
<proteinExistence type="predicted"/>
<keyword evidence="2" id="KW-1185">Reference proteome</keyword>
<gene>
    <name evidence="1" type="ORF">URODEC1_LOCUS113101</name>
</gene>
<evidence type="ECO:0000313" key="1">
    <source>
        <dbReference type="EMBL" id="CAL5088979.1"/>
    </source>
</evidence>
<evidence type="ECO:0000313" key="2">
    <source>
        <dbReference type="Proteomes" id="UP001497457"/>
    </source>
</evidence>